<evidence type="ECO:0000256" key="1">
    <source>
        <dbReference type="ARBA" id="ARBA00004685"/>
    </source>
</evidence>
<dbReference type="InterPro" id="IPR021765">
    <property type="entry name" value="UstYa-like"/>
</dbReference>
<dbReference type="Pfam" id="PF11807">
    <property type="entry name" value="UstYa"/>
    <property type="match status" value="1"/>
</dbReference>
<protein>
    <recommendedName>
        <fullName evidence="6">Oxidase ustYa</fullName>
    </recommendedName>
</protein>
<name>A0ABR1SH41_9PEZI</name>
<evidence type="ECO:0000256" key="3">
    <source>
        <dbReference type="SAM" id="Phobius"/>
    </source>
</evidence>
<accession>A0ABR1SH41</accession>
<comment type="pathway">
    <text evidence="1">Mycotoxin biosynthesis.</text>
</comment>
<dbReference type="EMBL" id="JAQQWI010000006">
    <property type="protein sequence ID" value="KAK8033638.1"/>
    <property type="molecule type" value="Genomic_DNA"/>
</dbReference>
<comment type="similarity">
    <text evidence="2">Belongs to the ustYa family.</text>
</comment>
<evidence type="ECO:0000256" key="2">
    <source>
        <dbReference type="ARBA" id="ARBA00035112"/>
    </source>
</evidence>
<organism evidence="4 5">
    <name type="scientific">Apiospora marii</name>
    <dbReference type="NCBI Taxonomy" id="335849"/>
    <lineage>
        <taxon>Eukaryota</taxon>
        <taxon>Fungi</taxon>
        <taxon>Dikarya</taxon>
        <taxon>Ascomycota</taxon>
        <taxon>Pezizomycotina</taxon>
        <taxon>Sordariomycetes</taxon>
        <taxon>Xylariomycetidae</taxon>
        <taxon>Amphisphaeriales</taxon>
        <taxon>Apiosporaceae</taxon>
        <taxon>Apiospora</taxon>
    </lineage>
</organism>
<keyword evidence="3" id="KW-1133">Transmembrane helix</keyword>
<evidence type="ECO:0000313" key="4">
    <source>
        <dbReference type="EMBL" id="KAK8033638.1"/>
    </source>
</evidence>
<evidence type="ECO:0000313" key="5">
    <source>
        <dbReference type="Proteomes" id="UP001396898"/>
    </source>
</evidence>
<proteinExistence type="inferred from homology"/>
<keyword evidence="5" id="KW-1185">Reference proteome</keyword>
<keyword evidence="3" id="KW-0812">Transmembrane</keyword>
<dbReference type="PANTHER" id="PTHR33365:SF4">
    <property type="entry name" value="CYCLOCHLOROTINE BIOSYNTHESIS PROTEIN O"/>
    <property type="match status" value="1"/>
</dbReference>
<dbReference type="PANTHER" id="PTHR33365">
    <property type="entry name" value="YALI0B05434P"/>
    <property type="match status" value="1"/>
</dbReference>
<feature type="transmembrane region" description="Helical" evidence="3">
    <location>
        <begin position="45"/>
        <end position="65"/>
    </location>
</feature>
<gene>
    <name evidence="4" type="ORF">PG991_003036</name>
</gene>
<sequence length="240" mass="25982">MADREELLSGTAIDDQEKYEWSRAAAAQSAKWSERRTCLTTLQSVSWLVNMVLLTVNTIGLLALLHYAGAGLSLGGVSSVQVGGDYTNAGPTFLTVVQKWNADPDFTPLAASEFLKPKTQAKWESLIPTGSDFGEDGKVYNTTSVTHQIHCVYIMGKIFSSVLTNSTAIGIPSDYEAHFLHCVDYMRQAAMCAGDITLEPRDENGSPGPVTLENAFNGYHGKSATIFEDIGGGKKHANRE</sequence>
<dbReference type="Proteomes" id="UP001396898">
    <property type="component" value="Unassembled WGS sequence"/>
</dbReference>
<keyword evidence="3" id="KW-0472">Membrane</keyword>
<comment type="caution">
    <text evidence="4">The sequence shown here is derived from an EMBL/GenBank/DDBJ whole genome shotgun (WGS) entry which is preliminary data.</text>
</comment>
<evidence type="ECO:0008006" key="6">
    <source>
        <dbReference type="Google" id="ProtNLM"/>
    </source>
</evidence>
<reference evidence="4 5" key="1">
    <citation type="submission" date="2023-01" db="EMBL/GenBank/DDBJ databases">
        <title>Analysis of 21 Apiospora genomes using comparative genomics revels a genus with tremendous synthesis potential of carbohydrate active enzymes and secondary metabolites.</title>
        <authorList>
            <person name="Sorensen T."/>
        </authorList>
    </citation>
    <scope>NUCLEOTIDE SEQUENCE [LARGE SCALE GENOMIC DNA]</scope>
    <source>
        <strain evidence="4 5">CBS 20057</strain>
    </source>
</reference>